<dbReference type="HOGENOM" id="CLU_2051011_0_0_1"/>
<evidence type="ECO:0000313" key="2">
    <source>
        <dbReference type="Proteomes" id="UP000019487"/>
    </source>
</evidence>
<dbReference type="AlphaFoldDB" id="W9C6G0"/>
<keyword evidence="2" id="KW-1185">Reference proteome</keyword>
<reference evidence="1 2" key="1">
    <citation type="journal article" date="2014" name="Genome Announc.">
        <title>Draft genome sequence of Sclerotinia borealis, a psychrophilic plant pathogenic fungus.</title>
        <authorList>
            <person name="Mardanov A.V."/>
            <person name="Beletsky A.V."/>
            <person name="Kadnikov V.V."/>
            <person name="Ignatov A.N."/>
            <person name="Ravin N.V."/>
        </authorList>
    </citation>
    <scope>NUCLEOTIDE SEQUENCE [LARGE SCALE GENOMIC DNA]</scope>
    <source>
        <strain evidence="2">F-4157</strain>
    </source>
</reference>
<accession>W9C6G0</accession>
<sequence length="120" mass="13788">MLHRMAKGQNAKRSSLKSRMYKYLTDGKSSIGVEKFEQSDNEIEVLAGIHLRSHRYLLEIKLEGDGTICMPEYFGCRGSPAYNSATAEDMMRSSTTVNFSHQYYDPRDNEELRDLLDLVE</sequence>
<organism evidence="1 2">
    <name type="scientific">Sclerotinia borealis (strain F-4128)</name>
    <dbReference type="NCBI Taxonomy" id="1432307"/>
    <lineage>
        <taxon>Eukaryota</taxon>
        <taxon>Fungi</taxon>
        <taxon>Dikarya</taxon>
        <taxon>Ascomycota</taxon>
        <taxon>Pezizomycotina</taxon>
        <taxon>Leotiomycetes</taxon>
        <taxon>Helotiales</taxon>
        <taxon>Sclerotiniaceae</taxon>
        <taxon>Sclerotinia</taxon>
    </lineage>
</organism>
<dbReference type="Proteomes" id="UP000019487">
    <property type="component" value="Unassembled WGS sequence"/>
</dbReference>
<gene>
    <name evidence="1" type="ORF">SBOR_9124</name>
</gene>
<name>W9C6G0_SCLBF</name>
<evidence type="ECO:0000313" key="1">
    <source>
        <dbReference type="EMBL" id="ESZ90494.1"/>
    </source>
</evidence>
<proteinExistence type="predicted"/>
<dbReference type="EMBL" id="AYSA01000622">
    <property type="protein sequence ID" value="ESZ90494.1"/>
    <property type="molecule type" value="Genomic_DNA"/>
</dbReference>
<comment type="caution">
    <text evidence="1">The sequence shown here is derived from an EMBL/GenBank/DDBJ whole genome shotgun (WGS) entry which is preliminary data.</text>
</comment>
<protein>
    <submittedName>
        <fullName evidence="1">Uncharacterized protein</fullName>
    </submittedName>
</protein>